<dbReference type="GO" id="GO:0005886">
    <property type="term" value="C:plasma membrane"/>
    <property type="evidence" value="ECO:0007669"/>
    <property type="project" value="TreeGrafter"/>
</dbReference>
<keyword evidence="5" id="KW-0633">Potassium transport</keyword>
<dbReference type="PANTHER" id="PTHR10846:SF73">
    <property type="entry name" value="SODIUM_CALCIUM EXCHANGER MEMBRANE REGION DOMAIN-CONTAINING PROTEIN"/>
    <property type="match status" value="1"/>
</dbReference>
<evidence type="ECO:0000256" key="12">
    <source>
        <dbReference type="ARBA" id="ARBA00022989"/>
    </source>
</evidence>
<evidence type="ECO:0000256" key="13">
    <source>
        <dbReference type="ARBA" id="ARBA00023053"/>
    </source>
</evidence>
<dbReference type="FunFam" id="1.20.1420.30:FF:000009">
    <property type="entry name" value="sodium/potassium/calcium exchanger 5 isoform X2"/>
    <property type="match status" value="1"/>
</dbReference>
<keyword evidence="13" id="KW-0915">Sodium</keyword>
<dbReference type="PANTHER" id="PTHR10846">
    <property type="entry name" value="SODIUM/POTASSIUM/CALCIUM EXCHANGER"/>
    <property type="match status" value="1"/>
</dbReference>
<feature type="transmembrane region" description="Helical" evidence="17">
    <location>
        <begin position="115"/>
        <end position="133"/>
    </location>
</feature>
<organism evidence="19 20">
    <name type="scientific">Orchesella cincta</name>
    <name type="common">Springtail</name>
    <name type="synonym">Podura cincta</name>
    <dbReference type="NCBI Taxonomy" id="48709"/>
    <lineage>
        <taxon>Eukaryota</taxon>
        <taxon>Metazoa</taxon>
        <taxon>Ecdysozoa</taxon>
        <taxon>Arthropoda</taxon>
        <taxon>Hexapoda</taxon>
        <taxon>Collembola</taxon>
        <taxon>Entomobryomorpha</taxon>
        <taxon>Entomobryoidea</taxon>
        <taxon>Orchesellidae</taxon>
        <taxon>Orchesellinae</taxon>
        <taxon>Orchesella</taxon>
    </lineage>
</organism>
<dbReference type="GO" id="GO:0008273">
    <property type="term" value="F:calcium, potassium:sodium antiporter activity"/>
    <property type="evidence" value="ECO:0007669"/>
    <property type="project" value="TreeGrafter"/>
</dbReference>
<keyword evidence="8" id="KW-0732">Signal</keyword>
<dbReference type="InterPro" id="IPR004481">
    <property type="entry name" value="K/Na/Ca-exchanger"/>
</dbReference>
<dbReference type="OrthoDB" id="2127281at2759"/>
<keyword evidence="6" id="KW-0109">Calcium transport</keyword>
<feature type="domain" description="Sodium/calcium exchanger membrane region" evidence="18">
    <location>
        <begin position="390"/>
        <end position="541"/>
    </location>
</feature>
<gene>
    <name evidence="19" type="ORF">Ocin01_10799</name>
</gene>
<evidence type="ECO:0000256" key="15">
    <source>
        <dbReference type="ARBA" id="ARBA00023136"/>
    </source>
</evidence>
<feature type="transmembrane region" description="Helical" evidence="17">
    <location>
        <begin position="42"/>
        <end position="59"/>
    </location>
</feature>
<feature type="transmembrane region" description="Helical" evidence="17">
    <location>
        <begin position="242"/>
        <end position="262"/>
    </location>
</feature>
<dbReference type="Pfam" id="PF01699">
    <property type="entry name" value="Na_Ca_ex"/>
    <property type="match status" value="2"/>
</dbReference>
<dbReference type="GO" id="GO:0006874">
    <property type="term" value="P:intracellular calcium ion homeostasis"/>
    <property type="evidence" value="ECO:0007669"/>
    <property type="project" value="TreeGrafter"/>
</dbReference>
<feature type="transmembrane region" description="Helical" evidence="17">
    <location>
        <begin position="184"/>
        <end position="207"/>
    </location>
</feature>
<evidence type="ECO:0000256" key="7">
    <source>
        <dbReference type="ARBA" id="ARBA00022692"/>
    </source>
</evidence>
<name>A0A1D2MT55_ORCCI</name>
<dbReference type="STRING" id="48709.A0A1D2MT55"/>
<feature type="transmembrane region" description="Helical" evidence="17">
    <location>
        <begin position="391"/>
        <end position="412"/>
    </location>
</feature>
<comment type="caution">
    <text evidence="19">The sequence shown here is derived from an EMBL/GenBank/DDBJ whole genome shotgun (WGS) entry which is preliminary data.</text>
</comment>
<evidence type="ECO:0000313" key="19">
    <source>
        <dbReference type="EMBL" id="ODM95875.1"/>
    </source>
</evidence>
<reference evidence="19 20" key="1">
    <citation type="journal article" date="2016" name="Genome Biol. Evol.">
        <title>Gene Family Evolution Reflects Adaptation to Soil Environmental Stressors in the Genome of the Collembolan Orchesella cincta.</title>
        <authorList>
            <person name="Faddeeva-Vakhrusheva A."/>
            <person name="Derks M.F."/>
            <person name="Anvar S.Y."/>
            <person name="Agamennone V."/>
            <person name="Suring W."/>
            <person name="Smit S."/>
            <person name="van Straalen N.M."/>
            <person name="Roelofs D."/>
        </authorList>
    </citation>
    <scope>NUCLEOTIDE SEQUENCE [LARGE SCALE GENOMIC DNA]</scope>
    <source>
        <tissue evidence="19">Mixed pool</tissue>
    </source>
</reference>
<dbReference type="AlphaFoldDB" id="A0A1D2MT55"/>
<protein>
    <submittedName>
        <fullName evidence="19">Sodium/potassium/calcium exchanger 5</fullName>
    </submittedName>
</protein>
<feature type="transmembrane region" description="Helical" evidence="17">
    <location>
        <begin position="459"/>
        <end position="477"/>
    </location>
</feature>
<feature type="transmembrane region" description="Helical" evidence="17">
    <location>
        <begin position="528"/>
        <end position="552"/>
    </location>
</feature>
<evidence type="ECO:0000313" key="20">
    <source>
        <dbReference type="Proteomes" id="UP000094527"/>
    </source>
</evidence>
<feature type="transmembrane region" description="Helical" evidence="17">
    <location>
        <begin position="424"/>
        <end position="447"/>
    </location>
</feature>
<proteinExistence type="inferred from homology"/>
<evidence type="ECO:0000256" key="10">
    <source>
        <dbReference type="ARBA" id="ARBA00022847"/>
    </source>
</evidence>
<dbReference type="InterPro" id="IPR004837">
    <property type="entry name" value="NaCa_Exmemb"/>
</dbReference>
<evidence type="ECO:0000256" key="2">
    <source>
        <dbReference type="ARBA" id="ARBA00005364"/>
    </source>
</evidence>
<comment type="subcellular location">
    <subcellularLocation>
        <location evidence="1">Membrane</location>
        <topology evidence="1">Multi-pass membrane protein</topology>
    </subcellularLocation>
</comment>
<evidence type="ECO:0000256" key="1">
    <source>
        <dbReference type="ARBA" id="ARBA00004141"/>
    </source>
</evidence>
<evidence type="ECO:0000256" key="6">
    <source>
        <dbReference type="ARBA" id="ARBA00022568"/>
    </source>
</evidence>
<accession>A0A1D2MT55</accession>
<dbReference type="Gene3D" id="1.20.1420.30">
    <property type="entry name" value="NCX, central ion-binding region"/>
    <property type="match status" value="2"/>
</dbReference>
<evidence type="ECO:0000256" key="16">
    <source>
        <dbReference type="ARBA" id="ARBA00023201"/>
    </source>
</evidence>
<keyword evidence="9" id="KW-0106">Calcium</keyword>
<comment type="similarity">
    <text evidence="2">Belongs to the Ca(2+):cation antiporter (CaCA) (TC 2.A.19) family. SLC24A subfamily.</text>
</comment>
<dbReference type="OMA" id="FNAHIEY"/>
<keyword evidence="4" id="KW-0050">Antiport</keyword>
<keyword evidence="7 17" id="KW-0812">Transmembrane</keyword>
<feature type="transmembrane region" description="Helical" evidence="17">
    <location>
        <begin position="497"/>
        <end position="516"/>
    </location>
</feature>
<keyword evidence="20" id="KW-1185">Reference proteome</keyword>
<keyword evidence="16" id="KW-0739">Sodium transport</keyword>
<evidence type="ECO:0000256" key="17">
    <source>
        <dbReference type="SAM" id="Phobius"/>
    </source>
</evidence>
<keyword evidence="14" id="KW-0406">Ion transport</keyword>
<keyword evidence="15 17" id="KW-0472">Membrane</keyword>
<evidence type="ECO:0000256" key="14">
    <source>
        <dbReference type="ARBA" id="ARBA00023065"/>
    </source>
</evidence>
<keyword evidence="10" id="KW-0769">Symport</keyword>
<evidence type="ECO:0000256" key="11">
    <source>
        <dbReference type="ARBA" id="ARBA00022958"/>
    </source>
</evidence>
<dbReference type="Proteomes" id="UP000094527">
    <property type="component" value="Unassembled WGS sequence"/>
</dbReference>
<dbReference type="GO" id="GO:0005262">
    <property type="term" value="F:calcium channel activity"/>
    <property type="evidence" value="ECO:0007669"/>
    <property type="project" value="TreeGrafter"/>
</dbReference>
<evidence type="ECO:0000256" key="9">
    <source>
        <dbReference type="ARBA" id="ARBA00022837"/>
    </source>
</evidence>
<dbReference type="EMBL" id="LJIJ01000611">
    <property type="protein sequence ID" value="ODM95875.1"/>
    <property type="molecule type" value="Genomic_DNA"/>
</dbReference>
<evidence type="ECO:0000256" key="8">
    <source>
        <dbReference type="ARBA" id="ARBA00022729"/>
    </source>
</evidence>
<evidence type="ECO:0000256" key="5">
    <source>
        <dbReference type="ARBA" id="ARBA00022538"/>
    </source>
</evidence>
<dbReference type="InterPro" id="IPR044880">
    <property type="entry name" value="NCX_ion-bd_dom_sf"/>
</dbReference>
<feature type="domain" description="Sodium/calcium exchanger membrane region" evidence="18">
    <location>
        <begin position="121"/>
        <end position="262"/>
    </location>
</feature>
<dbReference type="NCBIfam" id="TIGR00367">
    <property type="entry name" value="calcium/sodium antiporter"/>
    <property type="match status" value="1"/>
</dbReference>
<sequence>MFLLAYNSILDSMSSGRRMEYNLELSQSTTLDGVWDRSKGKPLIIIVVLCIAIIFLCVMSDDSPPEHPSGKNDTGHGNKTIELRLYENFTTNCTPPPIDSFPQDLFTQEERRHGFVLVHIAVSIYVFYCLAIICDEYLVPSIDCICEEYHVSSSIAGATFMAIATSSPELFTNVIGTFLTKGDIGIGTVVGSAIINVLGVCACCGIAAKNPLPVDVYPLTRDCLFYSATVVLLVFVMRNEQIFWHEALVLVLAYAIYMLVMLNNATVKRKLDNIIGKIRSTLGLDSKPYDEEDMNQNSSRIIGNSSLRSERTPLMAACKDEDEEIFMSNILYRSRILAAGDAEAKWSLAKPPPLEKGVCAIILWVMSWPPRFVFTLTIPDCRKENWRKFSIITLFVCVLWIGASSYLISWMMTVIGHTLSVPNSVMGLVFLSVGATTPEIVSSIIVARQGHGTMSISNSLGSNIFNILICLGLPWLIRSSMIAGDAKNYIQINSGGLEYSVASLLLAVFLLYVILAANRFYLDRKVGLIALILYCIFILFASLFELNVFFIVNLPICKHMNN</sequence>
<keyword evidence="3" id="KW-0813">Transport</keyword>
<evidence type="ECO:0000256" key="4">
    <source>
        <dbReference type="ARBA" id="ARBA00022449"/>
    </source>
</evidence>
<evidence type="ECO:0000259" key="18">
    <source>
        <dbReference type="Pfam" id="PF01699"/>
    </source>
</evidence>
<keyword evidence="12 17" id="KW-1133">Transmembrane helix</keyword>
<evidence type="ECO:0000256" key="3">
    <source>
        <dbReference type="ARBA" id="ARBA00022448"/>
    </source>
</evidence>
<dbReference type="GO" id="GO:0015293">
    <property type="term" value="F:symporter activity"/>
    <property type="evidence" value="ECO:0007669"/>
    <property type="project" value="UniProtKB-KW"/>
</dbReference>
<keyword evidence="11" id="KW-0630">Potassium</keyword>